<gene>
    <name evidence="19" type="ORF">NSCAC_1641</name>
</gene>
<evidence type="ECO:0000256" key="14">
    <source>
        <dbReference type="PROSITE-ProRule" id="PRU01360"/>
    </source>
</evidence>
<keyword evidence="5" id="KW-0410">Iron transport</keyword>
<dbReference type="InterPro" id="IPR036942">
    <property type="entry name" value="Beta-barrel_TonB_sf"/>
</dbReference>
<dbReference type="PANTHER" id="PTHR32552">
    <property type="entry name" value="FERRICHROME IRON RECEPTOR-RELATED"/>
    <property type="match status" value="1"/>
</dbReference>
<proteinExistence type="inferred from homology"/>
<dbReference type="Pfam" id="PF00593">
    <property type="entry name" value="TonB_dep_Rec_b-barrel"/>
    <property type="match status" value="1"/>
</dbReference>
<organism evidence="19 20">
    <name type="scientific">Candidatus Nitrosacidococcus tergens</name>
    <dbReference type="NCBI Taxonomy" id="553981"/>
    <lineage>
        <taxon>Bacteria</taxon>
        <taxon>Pseudomonadati</taxon>
        <taxon>Pseudomonadota</taxon>
        <taxon>Gammaproteobacteria</taxon>
        <taxon>Chromatiales</taxon>
        <taxon>Chromatiaceae</taxon>
        <taxon>Candidatus Nitrosacidococcus</taxon>
    </lineage>
</organism>
<dbReference type="SUPFAM" id="SSF56935">
    <property type="entry name" value="Porins"/>
    <property type="match status" value="1"/>
</dbReference>
<dbReference type="PROSITE" id="PS52016">
    <property type="entry name" value="TONB_DEPENDENT_REC_3"/>
    <property type="match status" value="1"/>
</dbReference>
<evidence type="ECO:0000256" key="15">
    <source>
        <dbReference type="RuleBase" id="RU003357"/>
    </source>
</evidence>
<keyword evidence="10 15" id="KW-0798">TonB box</keyword>
<evidence type="ECO:0000256" key="16">
    <source>
        <dbReference type="SAM" id="SignalP"/>
    </source>
</evidence>
<keyword evidence="3 14" id="KW-0813">Transport</keyword>
<dbReference type="InterPro" id="IPR039426">
    <property type="entry name" value="TonB-dep_rcpt-like"/>
</dbReference>
<keyword evidence="13 14" id="KW-0998">Cell outer membrane</keyword>
<dbReference type="KEGG" id="ntg:NSCAC_1641"/>
<comment type="subcellular location">
    <subcellularLocation>
        <location evidence="1 14">Cell outer membrane</location>
        <topology evidence="1 14">Multi-pass membrane protein</topology>
    </subcellularLocation>
</comment>
<evidence type="ECO:0000313" key="19">
    <source>
        <dbReference type="EMBL" id="CAB1277380.1"/>
    </source>
</evidence>
<comment type="similarity">
    <text evidence="2 14 15">Belongs to the TonB-dependent receptor family.</text>
</comment>
<dbReference type="InterPro" id="IPR000531">
    <property type="entry name" value="Beta-barrel_TonB"/>
</dbReference>
<keyword evidence="7 16" id="KW-0732">Signal</keyword>
<evidence type="ECO:0000256" key="12">
    <source>
        <dbReference type="ARBA" id="ARBA00023170"/>
    </source>
</evidence>
<feature type="signal peptide" evidence="16">
    <location>
        <begin position="1"/>
        <end position="31"/>
    </location>
</feature>
<protein>
    <submittedName>
        <fullName evidence="19">Putative TonB-dependent receptor</fullName>
    </submittedName>
</protein>
<feature type="chain" id="PRO_5028852442" evidence="16">
    <location>
        <begin position="32"/>
        <end position="705"/>
    </location>
</feature>
<accession>A0A7G1QCG2</accession>
<dbReference type="GO" id="GO:0015891">
    <property type="term" value="P:siderophore transport"/>
    <property type="evidence" value="ECO:0007669"/>
    <property type="project" value="InterPro"/>
</dbReference>
<dbReference type="EMBL" id="LR778175">
    <property type="protein sequence ID" value="CAB1277380.1"/>
    <property type="molecule type" value="Genomic_DNA"/>
</dbReference>
<keyword evidence="4 14" id="KW-1134">Transmembrane beta strand</keyword>
<keyword evidence="9" id="KW-0406">Ion transport</keyword>
<evidence type="ECO:0000256" key="3">
    <source>
        <dbReference type="ARBA" id="ARBA00022448"/>
    </source>
</evidence>
<dbReference type="Pfam" id="PF07715">
    <property type="entry name" value="Plug"/>
    <property type="match status" value="1"/>
</dbReference>
<dbReference type="InterPro" id="IPR010105">
    <property type="entry name" value="TonB_sidphr_rcpt"/>
</dbReference>
<evidence type="ECO:0000256" key="13">
    <source>
        <dbReference type="ARBA" id="ARBA00023237"/>
    </source>
</evidence>
<evidence type="ECO:0000256" key="10">
    <source>
        <dbReference type="ARBA" id="ARBA00023077"/>
    </source>
</evidence>
<dbReference type="FunFam" id="2.170.130.10:FF:000001">
    <property type="entry name" value="Catecholate siderophore TonB-dependent receptor"/>
    <property type="match status" value="1"/>
</dbReference>
<dbReference type="InterPro" id="IPR037066">
    <property type="entry name" value="Plug_dom_sf"/>
</dbReference>
<dbReference type="RefSeq" id="WP_197744294.1">
    <property type="nucleotide sequence ID" value="NZ_LR778175.1"/>
</dbReference>
<evidence type="ECO:0000256" key="11">
    <source>
        <dbReference type="ARBA" id="ARBA00023136"/>
    </source>
</evidence>
<keyword evidence="12 19" id="KW-0675">Receptor</keyword>
<keyword evidence="8" id="KW-0408">Iron</keyword>
<evidence type="ECO:0000256" key="2">
    <source>
        <dbReference type="ARBA" id="ARBA00009810"/>
    </source>
</evidence>
<dbReference type="PANTHER" id="PTHR32552:SF68">
    <property type="entry name" value="FERRICHROME OUTER MEMBRANE TRANSPORTER_PHAGE RECEPTOR"/>
    <property type="match status" value="1"/>
</dbReference>
<evidence type="ECO:0000256" key="1">
    <source>
        <dbReference type="ARBA" id="ARBA00004571"/>
    </source>
</evidence>
<dbReference type="Gene3D" id="2.40.170.20">
    <property type="entry name" value="TonB-dependent receptor, beta-barrel domain"/>
    <property type="match status" value="1"/>
</dbReference>
<feature type="domain" description="TonB-dependent receptor-like beta-barrel" evidence="17">
    <location>
        <begin position="244"/>
        <end position="674"/>
    </location>
</feature>
<sequence>MKNTNIFSSQLKIPNSIILLTFLSSISFAQGAEKIKEEKSEETKKLDPIQVQSAKGESTYFLPNTSSAMRTDTPLKDTPQSVYVLPKELLRDQNVQSIGDAMRNVPGVTVNLGEGNRDEVVIRGIDTKFDFFVNGLRDDSEYFRDPYNIEHLDVLKGSSGMIFGRGNGGGVVNLVTKQPTLTPHYSINLNGGYWDHKRATVDFGGPIPGDVASYRLNAMVEDSGGFRDFFYLHRYGVDPEVTFQIDPNTKLTIGGQHLNDNRLADRGIASQNGRPADVPIETFFGSPTQNFSYQNVEEAHGIFEHTFDDSLKIQNSFRFIQTVHNYQNLYPGSAVSSAGTVDLSGYHHDNTRDNFFNRTDIIYKVDTGSIHQEIMSGLVVSHEEDSDLKIDANKITGVSILDPVGVGVFDKVSRNRHVTGTDIGVYLQDQIAFNEHWKLVAGARYDWFKVVGDDFLGGPHTERVDNTFSPRAGLIYEPTSFASFYASYAKTYTPQGANLALSLKDASNAALAPLVSTNYEIGTKFVILKDKLSVNSAFFRLDLDNVNSPDPNDPSILVQLGSQRNEGFEVSATGEIFPGLQIVGGYTRLSAHLLTATTSGNAGATVGLVPQDQFNFWSTYAFTPHVGMSAGVNAQSSMYTSFSDKVLLPGYVLPRAMIYYTDLNYRISLNFDNISNTVYYPTAAGDNQIMPGAPFNVMANFTATF</sequence>
<dbReference type="Proteomes" id="UP000516072">
    <property type="component" value="Chromosome"/>
</dbReference>
<dbReference type="CDD" id="cd01347">
    <property type="entry name" value="ligand_gated_channel"/>
    <property type="match status" value="1"/>
</dbReference>
<keyword evidence="6 14" id="KW-0812">Transmembrane</keyword>
<keyword evidence="11 14" id="KW-0472">Membrane</keyword>
<evidence type="ECO:0000313" key="20">
    <source>
        <dbReference type="Proteomes" id="UP000516072"/>
    </source>
</evidence>
<evidence type="ECO:0000256" key="9">
    <source>
        <dbReference type="ARBA" id="ARBA00023065"/>
    </source>
</evidence>
<evidence type="ECO:0000256" key="5">
    <source>
        <dbReference type="ARBA" id="ARBA00022496"/>
    </source>
</evidence>
<name>A0A7G1QCG2_9GAMM</name>
<dbReference type="AlphaFoldDB" id="A0A7G1QCG2"/>
<evidence type="ECO:0000259" key="17">
    <source>
        <dbReference type="Pfam" id="PF00593"/>
    </source>
</evidence>
<dbReference type="GO" id="GO:0038023">
    <property type="term" value="F:signaling receptor activity"/>
    <property type="evidence" value="ECO:0007669"/>
    <property type="project" value="InterPro"/>
</dbReference>
<dbReference type="NCBIfam" id="TIGR01783">
    <property type="entry name" value="TonB-siderophor"/>
    <property type="match status" value="1"/>
</dbReference>
<keyword evidence="20" id="KW-1185">Reference proteome</keyword>
<feature type="domain" description="TonB-dependent receptor plug" evidence="18">
    <location>
        <begin position="75"/>
        <end position="171"/>
    </location>
</feature>
<evidence type="ECO:0000256" key="8">
    <source>
        <dbReference type="ARBA" id="ARBA00023004"/>
    </source>
</evidence>
<dbReference type="InterPro" id="IPR012910">
    <property type="entry name" value="Plug_dom"/>
</dbReference>
<evidence type="ECO:0000256" key="6">
    <source>
        <dbReference type="ARBA" id="ARBA00022692"/>
    </source>
</evidence>
<evidence type="ECO:0000259" key="18">
    <source>
        <dbReference type="Pfam" id="PF07715"/>
    </source>
</evidence>
<evidence type="ECO:0000256" key="4">
    <source>
        <dbReference type="ARBA" id="ARBA00022452"/>
    </source>
</evidence>
<dbReference type="Gene3D" id="2.170.130.10">
    <property type="entry name" value="TonB-dependent receptor, plug domain"/>
    <property type="match status" value="1"/>
</dbReference>
<reference evidence="19 20" key="1">
    <citation type="submission" date="2020-03" db="EMBL/GenBank/DDBJ databases">
        <authorList>
            <person name="Picone N."/>
        </authorList>
    </citation>
    <scope>NUCLEOTIDE SEQUENCE [LARGE SCALE GENOMIC DNA]</scope>
    <source>
        <strain evidence="19">NSCAC1</strain>
    </source>
</reference>
<dbReference type="GO" id="GO:0009279">
    <property type="term" value="C:cell outer membrane"/>
    <property type="evidence" value="ECO:0007669"/>
    <property type="project" value="UniProtKB-SubCell"/>
</dbReference>
<evidence type="ECO:0000256" key="7">
    <source>
        <dbReference type="ARBA" id="ARBA00022729"/>
    </source>
</evidence>
<dbReference type="GO" id="GO:0015344">
    <property type="term" value="F:siderophore uptake transmembrane transporter activity"/>
    <property type="evidence" value="ECO:0007669"/>
    <property type="project" value="TreeGrafter"/>
</dbReference>